<sequence>MACTDTAKDLQHVEKETSWEDRTEHGFVALIDGETVLAKRDGFQHNGNLRMGGAYDRVAIKELVAEVLKKVPASAA</sequence>
<evidence type="ECO:0000313" key="1">
    <source>
        <dbReference type="EMBL" id="KOO52764.1"/>
    </source>
</evidence>
<dbReference type="EMBL" id="JWZX01000514">
    <property type="protein sequence ID" value="KOO52764.1"/>
    <property type="molecule type" value="Genomic_DNA"/>
</dbReference>
<accession>A0A0M0LP00</accession>
<reference evidence="2" key="1">
    <citation type="journal article" date="2015" name="PLoS Genet.">
        <title>Genome Sequence and Transcriptome Analyses of Chrysochromulina tobin: Metabolic Tools for Enhanced Algal Fitness in the Prominent Order Prymnesiales (Haptophyceae).</title>
        <authorList>
            <person name="Hovde B.T."/>
            <person name="Deodato C.R."/>
            <person name="Hunsperger H.M."/>
            <person name="Ryken S.A."/>
            <person name="Yost W."/>
            <person name="Jha R.K."/>
            <person name="Patterson J."/>
            <person name="Monnat R.J. Jr."/>
            <person name="Barlow S.B."/>
            <person name="Starkenburg S.R."/>
            <person name="Cattolico R.A."/>
        </authorList>
    </citation>
    <scope>NUCLEOTIDE SEQUENCE</scope>
    <source>
        <strain evidence="2">CCMP291</strain>
    </source>
</reference>
<dbReference type="AlphaFoldDB" id="A0A0M0LP00"/>
<organism evidence="1 2">
    <name type="scientific">Chrysochromulina tobinii</name>
    <dbReference type="NCBI Taxonomy" id="1460289"/>
    <lineage>
        <taxon>Eukaryota</taxon>
        <taxon>Haptista</taxon>
        <taxon>Haptophyta</taxon>
        <taxon>Prymnesiophyceae</taxon>
        <taxon>Prymnesiales</taxon>
        <taxon>Chrysochromulinaceae</taxon>
        <taxon>Chrysochromulina</taxon>
    </lineage>
</organism>
<protein>
    <submittedName>
        <fullName evidence="1">Uncharacterized protein</fullName>
    </submittedName>
</protein>
<name>A0A0M0LP00_9EUKA</name>
<evidence type="ECO:0000313" key="2">
    <source>
        <dbReference type="Proteomes" id="UP000037460"/>
    </source>
</evidence>
<gene>
    <name evidence="1" type="ORF">Ctob_015986</name>
</gene>
<comment type="caution">
    <text evidence="1">The sequence shown here is derived from an EMBL/GenBank/DDBJ whole genome shotgun (WGS) entry which is preliminary data.</text>
</comment>
<proteinExistence type="predicted"/>
<keyword evidence="2" id="KW-1185">Reference proteome</keyword>
<dbReference type="Proteomes" id="UP000037460">
    <property type="component" value="Unassembled WGS sequence"/>
</dbReference>